<keyword evidence="3" id="KW-1185">Reference proteome</keyword>
<dbReference type="Pfam" id="PF01814">
    <property type="entry name" value="Hemerythrin"/>
    <property type="match status" value="1"/>
</dbReference>
<protein>
    <submittedName>
        <fullName evidence="2">Hemerythrin domain-containing protein</fullName>
    </submittedName>
</protein>
<evidence type="ECO:0000313" key="3">
    <source>
        <dbReference type="Proteomes" id="UP000321857"/>
    </source>
</evidence>
<dbReference type="KEGG" id="sxa:FMM02_07805"/>
<gene>
    <name evidence="2" type="ORF">FMM02_07805</name>
</gene>
<dbReference type="AlphaFoldDB" id="A0A516ISK7"/>
<dbReference type="EMBL" id="CP041659">
    <property type="protein sequence ID" value="QDP19870.1"/>
    <property type="molecule type" value="Genomic_DNA"/>
</dbReference>
<sequence>MHGDGAPLERLALPRFKLLFRRLPMNTRSESRAKPGQDRSPFNFSGGSVIAAVAAGAALALAGNFGRKLAVQGLSASKGDWSESLAAEHTAVEKLFDAMLATDDGDKYKRALLLTQLSHALDKHAYAEEHVIYPKLRETGDESFAEHLENDHGAVKEFLYRLSKMSSEDPAWRETVGAFRNVVLLHAEEEEKQIFPALRAKLSDDDNARLTKDVNKAGFWAA</sequence>
<dbReference type="PANTHER" id="PTHR35585">
    <property type="entry name" value="HHE DOMAIN PROTEIN (AFU_ORTHOLOGUE AFUA_4G00730)"/>
    <property type="match status" value="1"/>
</dbReference>
<dbReference type="Gene3D" id="1.20.120.520">
    <property type="entry name" value="nmb1532 protein domain like"/>
    <property type="match status" value="1"/>
</dbReference>
<dbReference type="CDD" id="cd12108">
    <property type="entry name" value="Hr-like"/>
    <property type="match status" value="1"/>
</dbReference>
<evidence type="ECO:0000259" key="1">
    <source>
        <dbReference type="Pfam" id="PF01814"/>
    </source>
</evidence>
<accession>A0A516ISK7</accession>
<name>A0A516ISK7_9SPHN</name>
<organism evidence="2 3">
    <name type="scientific">Sphingomonas xanthus</name>
    <dbReference type="NCBI Taxonomy" id="2594473"/>
    <lineage>
        <taxon>Bacteria</taxon>
        <taxon>Pseudomonadati</taxon>
        <taxon>Pseudomonadota</taxon>
        <taxon>Alphaproteobacteria</taxon>
        <taxon>Sphingomonadales</taxon>
        <taxon>Sphingomonadaceae</taxon>
        <taxon>Sphingomonas</taxon>
    </lineage>
</organism>
<feature type="domain" description="Hemerythrin-like" evidence="1">
    <location>
        <begin position="84"/>
        <end position="198"/>
    </location>
</feature>
<proteinExistence type="predicted"/>
<evidence type="ECO:0000313" key="2">
    <source>
        <dbReference type="EMBL" id="QDP19870.1"/>
    </source>
</evidence>
<dbReference type="InterPro" id="IPR012312">
    <property type="entry name" value="Hemerythrin-like"/>
</dbReference>
<reference evidence="2 3" key="1">
    <citation type="submission" date="2019-07" db="EMBL/GenBank/DDBJ databases">
        <title>Sphingomonas AE3 Genome sequencing and assembly.</title>
        <authorList>
            <person name="Kim H."/>
        </authorList>
    </citation>
    <scope>NUCLEOTIDE SEQUENCE [LARGE SCALE GENOMIC DNA]</scope>
    <source>
        <strain evidence="2 3">AE3</strain>
    </source>
</reference>
<dbReference type="OrthoDB" id="7210157at2"/>
<dbReference type="PANTHER" id="PTHR35585:SF1">
    <property type="entry name" value="HHE DOMAIN PROTEIN (AFU_ORTHOLOGUE AFUA_4G00730)"/>
    <property type="match status" value="1"/>
</dbReference>
<dbReference type="Proteomes" id="UP000321857">
    <property type="component" value="Chromosome"/>
</dbReference>